<evidence type="ECO:0000313" key="7">
    <source>
        <dbReference type="EMBL" id="KKO72022.1"/>
    </source>
</evidence>
<dbReference type="Pfam" id="PF13411">
    <property type="entry name" value="MerR_1"/>
    <property type="match status" value="1"/>
</dbReference>
<proteinExistence type="predicted"/>
<dbReference type="Proteomes" id="UP000078084">
    <property type="component" value="Unassembled WGS sequence"/>
</dbReference>
<feature type="domain" description="HTH merR-type" evidence="6">
    <location>
        <begin position="7"/>
        <end position="76"/>
    </location>
</feature>
<dbReference type="GO" id="GO:0003700">
    <property type="term" value="F:DNA-binding transcription factor activity"/>
    <property type="evidence" value="ECO:0007669"/>
    <property type="project" value="InterPro"/>
</dbReference>
<dbReference type="SUPFAM" id="SSF46955">
    <property type="entry name" value="Putative DNA-binding domain"/>
    <property type="match status" value="1"/>
</dbReference>
<evidence type="ECO:0000256" key="1">
    <source>
        <dbReference type="ARBA" id="ARBA00022491"/>
    </source>
</evidence>
<dbReference type="PROSITE" id="PS00552">
    <property type="entry name" value="HTH_MERR_1"/>
    <property type="match status" value="1"/>
</dbReference>
<evidence type="ECO:0000256" key="2">
    <source>
        <dbReference type="ARBA" id="ARBA00023015"/>
    </source>
</evidence>
<keyword evidence="3" id="KW-0238">DNA-binding</keyword>
<evidence type="ECO:0000256" key="3">
    <source>
        <dbReference type="ARBA" id="ARBA00023125"/>
    </source>
</evidence>
<dbReference type="PANTHER" id="PTHR30204:SF69">
    <property type="entry name" value="MERR-FAMILY TRANSCRIPTIONAL REGULATOR"/>
    <property type="match status" value="1"/>
</dbReference>
<keyword evidence="1" id="KW-0678">Repressor</keyword>
<evidence type="ECO:0000256" key="5">
    <source>
        <dbReference type="SAM" id="Coils"/>
    </source>
</evidence>
<comment type="caution">
    <text evidence="7">The sequence shown here is derived from an EMBL/GenBank/DDBJ whole genome shotgun (WGS) entry which is preliminary data.</text>
</comment>
<dbReference type="OrthoDB" id="9808480at2"/>
<organism evidence="7 8">
    <name type="scientific">Kerstersia gyiorum</name>
    <dbReference type="NCBI Taxonomy" id="206506"/>
    <lineage>
        <taxon>Bacteria</taxon>
        <taxon>Pseudomonadati</taxon>
        <taxon>Pseudomonadota</taxon>
        <taxon>Betaproteobacteria</taxon>
        <taxon>Burkholderiales</taxon>
        <taxon>Alcaligenaceae</taxon>
        <taxon>Kerstersia</taxon>
    </lineage>
</organism>
<keyword evidence="4" id="KW-0804">Transcription</keyword>
<sequence>MSASNALLQIGELAQRAGVSHRTIHYYERIGLLRPAEREGVGYRYYDEQAVQRLEKIAALKNLGLSLDEIGQVIELYFEDPSGIKGKEQVLKLLETQLQATRSKLGDLRSFERDLEANIARMKGLIEAARKQV</sequence>
<evidence type="ECO:0000313" key="8">
    <source>
        <dbReference type="Proteomes" id="UP000078084"/>
    </source>
</evidence>
<dbReference type="EMBL" id="LBNE01000004">
    <property type="protein sequence ID" value="KKO72022.1"/>
    <property type="molecule type" value="Genomic_DNA"/>
</dbReference>
<dbReference type="PROSITE" id="PS50937">
    <property type="entry name" value="HTH_MERR_2"/>
    <property type="match status" value="1"/>
</dbReference>
<evidence type="ECO:0000256" key="4">
    <source>
        <dbReference type="ARBA" id="ARBA00023163"/>
    </source>
</evidence>
<gene>
    <name evidence="7" type="ORF">AAV32_08750</name>
</gene>
<dbReference type="SMART" id="SM00422">
    <property type="entry name" value="HTH_MERR"/>
    <property type="match status" value="1"/>
</dbReference>
<dbReference type="PANTHER" id="PTHR30204">
    <property type="entry name" value="REDOX-CYCLING DRUG-SENSING TRANSCRIPTIONAL ACTIVATOR SOXR"/>
    <property type="match status" value="1"/>
</dbReference>
<dbReference type="InterPro" id="IPR009061">
    <property type="entry name" value="DNA-bd_dom_put_sf"/>
</dbReference>
<name>A0A171KT05_9BURK</name>
<keyword evidence="2" id="KW-0805">Transcription regulation</keyword>
<dbReference type="RefSeq" id="WP_068370423.1">
    <property type="nucleotide sequence ID" value="NZ_CP033936.1"/>
</dbReference>
<dbReference type="PRINTS" id="PR00040">
    <property type="entry name" value="HTHMERR"/>
</dbReference>
<dbReference type="GO" id="GO:0003677">
    <property type="term" value="F:DNA binding"/>
    <property type="evidence" value="ECO:0007669"/>
    <property type="project" value="UniProtKB-KW"/>
</dbReference>
<reference evidence="7 8" key="1">
    <citation type="submission" date="2015-04" db="EMBL/GenBank/DDBJ databases">
        <title>Genome sequence of Kerstersia gyiorum CG1.</title>
        <authorList>
            <person name="Greninger A.L."/>
            <person name="Kozyreva V."/>
            <person name="Chaturvedi V."/>
        </authorList>
    </citation>
    <scope>NUCLEOTIDE SEQUENCE [LARGE SCALE GENOMIC DNA]</scope>
    <source>
        <strain evidence="7 8">CG1</strain>
    </source>
</reference>
<dbReference type="STRING" id="206506.AAV32_08750"/>
<dbReference type="Gene3D" id="1.10.1660.10">
    <property type="match status" value="1"/>
</dbReference>
<keyword evidence="5" id="KW-0175">Coiled coil</keyword>
<dbReference type="InterPro" id="IPR000551">
    <property type="entry name" value="MerR-type_HTH_dom"/>
</dbReference>
<accession>A0A171KT05</accession>
<dbReference type="PATRIC" id="fig|206506.3.peg.1867"/>
<dbReference type="AlphaFoldDB" id="A0A171KT05"/>
<protein>
    <submittedName>
        <fullName evidence="7">Transcriptional regulator</fullName>
    </submittedName>
</protein>
<feature type="coiled-coil region" evidence="5">
    <location>
        <begin position="84"/>
        <end position="132"/>
    </location>
</feature>
<dbReference type="InterPro" id="IPR047057">
    <property type="entry name" value="MerR_fam"/>
</dbReference>
<evidence type="ECO:0000259" key="6">
    <source>
        <dbReference type="PROSITE" id="PS50937"/>
    </source>
</evidence>
<keyword evidence="8" id="KW-1185">Reference proteome</keyword>